<dbReference type="OrthoDB" id="2489132at2"/>
<dbReference type="InterPro" id="IPR013587">
    <property type="entry name" value="Nitrate/nitrite_sensing"/>
</dbReference>
<name>E0UUG8_SULAO</name>
<feature type="domain" description="Nitrate/nitrite sensing protein" evidence="1">
    <location>
        <begin position="37"/>
        <end position="272"/>
    </location>
</feature>
<reference evidence="3" key="1">
    <citation type="journal article" date="2010" name="Stand. Genomic Sci.">
        <title>Complete genome sequence of Sulfurimonas autotrophica type strain (OK10).</title>
        <authorList>
            <person name="Sikorski J."/>
            <person name="Munk C."/>
            <person name="Lapidus A."/>
            <person name="Djao O."/>
            <person name="Lucas S."/>
            <person name="Glavina Del Rio T."/>
            <person name="Nolan M."/>
            <person name="Tice H."/>
            <person name="Han C."/>
            <person name="Cheng J."/>
            <person name="Tapia R."/>
            <person name="Goodwin L."/>
            <person name="Pitluck S."/>
            <person name="Liolios K."/>
            <person name="Ivanova N."/>
            <person name="Mavromatis K."/>
            <person name="Mikhailova N."/>
            <person name="Pati A."/>
            <person name="Sims D."/>
            <person name="Meincke L."/>
            <person name="Brettin T."/>
            <person name="Detter J."/>
            <person name="Chen A."/>
            <person name="Palaniappan K."/>
            <person name="Land M."/>
            <person name="Hauser L."/>
            <person name="Chang Y."/>
            <person name="Jeffries C."/>
            <person name="Rohde M."/>
            <person name="Lang E."/>
            <person name="Spring S."/>
            <person name="Goker M."/>
            <person name="Woyke T."/>
            <person name="Bristow J."/>
            <person name="Eisen J."/>
            <person name="Markowitz V."/>
            <person name="Hugenholtz P."/>
            <person name="Kyrpides N."/>
            <person name="Klenk H."/>
        </authorList>
    </citation>
    <scope>NUCLEOTIDE SEQUENCE [LARGE SCALE GENOMIC DNA]</scope>
    <source>
        <strain evidence="3">ATCC BAA-671 / DSM 16294 / JCM 11897 / OK10</strain>
    </source>
</reference>
<evidence type="ECO:0000259" key="1">
    <source>
        <dbReference type="Pfam" id="PF08376"/>
    </source>
</evidence>
<dbReference type="RefSeq" id="WP_013326160.1">
    <property type="nucleotide sequence ID" value="NC_014506.1"/>
</dbReference>
<proteinExistence type="predicted"/>
<keyword evidence="3" id="KW-1185">Reference proteome</keyword>
<accession>E0UUG8</accession>
<evidence type="ECO:0000313" key="3">
    <source>
        <dbReference type="Proteomes" id="UP000007803"/>
    </source>
</evidence>
<protein>
    <recommendedName>
        <fullName evidence="1">Nitrate/nitrite sensing protein domain-containing protein</fullName>
    </recommendedName>
</protein>
<dbReference type="AlphaFoldDB" id="E0UUG8"/>
<dbReference type="STRING" id="563040.Saut_0355"/>
<evidence type="ECO:0000313" key="2">
    <source>
        <dbReference type="EMBL" id="ADN08404.1"/>
    </source>
</evidence>
<dbReference type="Proteomes" id="UP000007803">
    <property type="component" value="Chromosome"/>
</dbReference>
<dbReference type="HOGENOM" id="CLU_979779_0_0_7"/>
<dbReference type="KEGG" id="sua:Saut_0355"/>
<gene>
    <name evidence="2" type="ordered locus">Saut_0355</name>
</gene>
<sequence>MRLILLTLFILINLEAKSLFSNNNQADNSIYVGALKDLIIATQKTRGLTNSYLNGNTVAMLLVYTSRDNMKKAIGVMESLPLAADPVINKRATSISQSLIKLNNKAFSLKPSVTFSKYTEEIEQALMLAQTVNKRTSKDLNPFGKEASEIMMQTMLPMSEYVGQLRGFGAGLAAKGSANKQELEKIYVLAQKVNNLNSQLDKQMQELQNKYPNKLPSILTTSISSLNNQAKDYSKYALDRFKNNPKSIDADGYFDRGTQLISSIIKIYDATNQALLEDSKGWL</sequence>
<dbReference type="Pfam" id="PF08376">
    <property type="entry name" value="NIT"/>
    <property type="match status" value="1"/>
</dbReference>
<organism evidence="2 3">
    <name type="scientific">Sulfurimonas autotrophica (strain ATCC BAA-671 / DSM 16294 / JCM 11897 / OK10)</name>
    <dbReference type="NCBI Taxonomy" id="563040"/>
    <lineage>
        <taxon>Bacteria</taxon>
        <taxon>Pseudomonadati</taxon>
        <taxon>Campylobacterota</taxon>
        <taxon>Epsilonproteobacteria</taxon>
        <taxon>Campylobacterales</taxon>
        <taxon>Sulfurimonadaceae</taxon>
        <taxon>Sulfurimonas</taxon>
    </lineage>
</organism>
<dbReference type="EMBL" id="CP002205">
    <property type="protein sequence ID" value="ADN08404.1"/>
    <property type="molecule type" value="Genomic_DNA"/>
</dbReference>